<dbReference type="Gene3D" id="3.40.50.720">
    <property type="entry name" value="NAD(P)-binding Rossmann-like Domain"/>
    <property type="match status" value="1"/>
</dbReference>
<dbReference type="Proteomes" id="UP001597425">
    <property type="component" value="Unassembled WGS sequence"/>
</dbReference>
<sequence length="307" mass="33774">MARWVVIGGTGFIGEALCRRLQRDGHRVLSVSRSPCGPENCDHFPLTLCANSDFSRLFRPGDRVVYAAGLADRIDCERQPELAHWLNSDCPLALLRNADAAGAESFVYLSSVKALCPPRGVVADEVTGAPAEDCYGRSKWLGERQLLAEESRCRVNVIRPASVYGRSDSAVPPAGRVQRWRRLLCAVGRAVPLMPASGRRSFVALDDLLRAILLVSEAPCEHQVFIAAEPHYYDLASIVSALSGARTRPSSLLTSLLLAPLRPLHRFGPARALLELEQSELYSAARLRNALAWRPQERLGQFLREAP</sequence>
<dbReference type="InterPro" id="IPR001509">
    <property type="entry name" value="Epimerase_deHydtase"/>
</dbReference>
<dbReference type="PANTHER" id="PTHR48079">
    <property type="entry name" value="PROTEIN YEEZ"/>
    <property type="match status" value="1"/>
</dbReference>
<accession>A0ABW5EAQ8</accession>
<comment type="caution">
    <text evidence="2">The sequence shown here is derived from an EMBL/GenBank/DDBJ whole genome shotgun (WGS) entry which is preliminary data.</text>
</comment>
<dbReference type="InterPro" id="IPR051783">
    <property type="entry name" value="NAD(P)-dependent_oxidoreduct"/>
</dbReference>
<organism evidence="2 3">
    <name type="scientific">Microbulbifer halophilus</name>
    <dbReference type="NCBI Taxonomy" id="453963"/>
    <lineage>
        <taxon>Bacteria</taxon>
        <taxon>Pseudomonadati</taxon>
        <taxon>Pseudomonadota</taxon>
        <taxon>Gammaproteobacteria</taxon>
        <taxon>Cellvibrionales</taxon>
        <taxon>Microbulbiferaceae</taxon>
        <taxon>Microbulbifer</taxon>
    </lineage>
</organism>
<dbReference type="PANTHER" id="PTHR48079:SF6">
    <property type="entry name" value="NAD(P)-BINDING DOMAIN-CONTAINING PROTEIN-RELATED"/>
    <property type="match status" value="1"/>
</dbReference>
<dbReference type="InterPro" id="IPR036291">
    <property type="entry name" value="NAD(P)-bd_dom_sf"/>
</dbReference>
<name>A0ABW5EAQ8_9GAMM</name>
<dbReference type="SUPFAM" id="SSF51735">
    <property type="entry name" value="NAD(P)-binding Rossmann-fold domains"/>
    <property type="match status" value="1"/>
</dbReference>
<evidence type="ECO:0000313" key="2">
    <source>
        <dbReference type="EMBL" id="MFD2310502.1"/>
    </source>
</evidence>
<protein>
    <submittedName>
        <fullName evidence="2">NAD-dependent epimerase/dehydratase family protein</fullName>
    </submittedName>
</protein>
<evidence type="ECO:0000313" key="3">
    <source>
        <dbReference type="Proteomes" id="UP001597425"/>
    </source>
</evidence>
<keyword evidence="3" id="KW-1185">Reference proteome</keyword>
<proteinExistence type="predicted"/>
<dbReference type="EMBL" id="JBHUJD010000009">
    <property type="protein sequence ID" value="MFD2310502.1"/>
    <property type="molecule type" value="Genomic_DNA"/>
</dbReference>
<dbReference type="RefSeq" id="WP_265722071.1">
    <property type="nucleotide sequence ID" value="NZ_JAPIVK010000018.1"/>
</dbReference>
<dbReference type="Pfam" id="PF01370">
    <property type="entry name" value="Epimerase"/>
    <property type="match status" value="1"/>
</dbReference>
<reference evidence="3" key="1">
    <citation type="journal article" date="2019" name="Int. J. Syst. Evol. Microbiol.">
        <title>The Global Catalogue of Microorganisms (GCM) 10K type strain sequencing project: providing services to taxonomists for standard genome sequencing and annotation.</title>
        <authorList>
            <consortium name="The Broad Institute Genomics Platform"/>
            <consortium name="The Broad Institute Genome Sequencing Center for Infectious Disease"/>
            <person name="Wu L."/>
            <person name="Ma J."/>
        </authorList>
    </citation>
    <scope>NUCLEOTIDE SEQUENCE [LARGE SCALE GENOMIC DNA]</scope>
    <source>
        <strain evidence="3">KCTC 12848</strain>
    </source>
</reference>
<evidence type="ECO:0000259" key="1">
    <source>
        <dbReference type="Pfam" id="PF01370"/>
    </source>
</evidence>
<gene>
    <name evidence="2" type="ORF">ACFSKX_08755</name>
</gene>
<feature type="domain" description="NAD-dependent epimerase/dehydratase" evidence="1">
    <location>
        <begin position="5"/>
        <end position="219"/>
    </location>
</feature>